<dbReference type="EMBL" id="JAEQBW010000001">
    <property type="protein sequence ID" value="MBK6263483.1"/>
    <property type="molecule type" value="Genomic_DNA"/>
</dbReference>
<accession>A0A934WUZ1</accession>
<proteinExistence type="predicted"/>
<comment type="caution">
    <text evidence="1">The sequence shown here is derived from an EMBL/GenBank/DDBJ whole genome shotgun (WGS) entry which is preliminary data.</text>
</comment>
<evidence type="ECO:0008006" key="3">
    <source>
        <dbReference type="Google" id="ProtNLM"/>
    </source>
</evidence>
<name>A0A934WUZ1_9BACT</name>
<dbReference type="AlphaFoldDB" id="A0A934WUZ1"/>
<evidence type="ECO:0000313" key="1">
    <source>
        <dbReference type="EMBL" id="MBK6263483.1"/>
    </source>
</evidence>
<reference evidence="1" key="1">
    <citation type="submission" date="2021-01" db="EMBL/GenBank/DDBJ databases">
        <title>Marivirga aurantiaca sp. nov., isolated from intertidal surface sediments.</title>
        <authorList>
            <person name="Zhang M."/>
        </authorList>
    </citation>
    <scope>NUCLEOTIDE SEQUENCE</scope>
    <source>
        <strain evidence="1">S37H4</strain>
    </source>
</reference>
<sequence>MENKICIQCEKPIHGRADKKFCDDYCRNAYNNHFKRGSNNLIRNISNALRKNRNILESLLIESEETIRVPRERLLASGFIFKYHTHTYTNKRGDIYNYCFDFGYLALDNDWYLIVKKKERQQNKN</sequence>
<dbReference type="Proteomes" id="UP000611723">
    <property type="component" value="Unassembled WGS sequence"/>
</dbReference>
<gene>
    <name evidence="1" type="ORF">JKA74_00435</name>
</gene>
<protein>
    <recommendedName>
        <fullName evidence="3">DUF2116 family Zn-ribbon domain-containing protein</fullName>
    </recommendedName>
</protein>
<dbReference type="RefSeq" id="WP_201429177.1">
    <property type="nucleotide sequence ID" value="NZ_JAEQBW010000001.1"/>
</dbReference>
<evidence type="ECO:0000313" key="2">
    <source>
        <dbReference type="Proteomes" id="UP000611723"/>
    </source>
</evidence>
<keyword evidence="2" id="KW-1185">Reference proteome</keyword>
<organism evidence="1 2">
    <name type="scientific">Marivirga aurantiaca</name>
    <dbReference type="NCBI Taxonomy" id="2802615"/>
    <lineage>
        <taxon>Bacteria</taxon>
        <taxon>Pseudomonadati</taxon>
        <taxon>Bacteroidota</taxon>
        <taxon>Cytophagia</taxon>
        <taxon>Cytophagales</taxon>
        <taxon>Marivirgaceae</taxon>
        <taxon>Marivirga</taxon>
    </lineage>
</organism>